<accession>A0AA39MG35</accession>
<dbReference type="Pfam" id="PF06422">
    <property type="entry name" value="PDR_CDR"/>
    <property type="match status" value="1"/>
</dbReference>
<evidence type="ECO:0000313" key="3">
    <source>
        <dbReference type="EMBL" id="KAK0432543.1"/>
    </source>
</evidence>
<dbReference type="EMBL" id="JAUEPT010000092">
    <property type="protein sequence ID" value="KAK0432543.1"/>
    <property type="molecule type" value="Genomic_DNA"/>
</dbReference>
<dbReference type="InterPro" id="IPR010929">
    <property type="entry name" value="PDR_CDR_ABC"/>
</dbReference>
<sequence>MTNKFCSINGSFGSLVPRGDGNKGISLDNQLCPVVGAHSCQAFVDGIAFTYLSVTSTISVLTVTAATPNIIHHRCSLPCLRFLFYLATRKKTS</sequence>
<proteinExistence type="predicted"/>
<keyword evidence="4" id="KW-1185">Reference proteome</keyword>
<dbReference type="AlphaFoldDB" id="A0AA39MG35"/>
<feature type="domain" description="CDR ABC transporter" evidence="2">
    <location>
        <begin position="16"/>
        <end position="51"/>
    </location>
</feature>
<organism evidence="3 4">
    <name type="scientific">Armillaria borealis</name>
    <dbReference type="NCBI Taxonomy" id="47425"/>
    <lineage>
        <taxon>Eukaryota</taxon>
        <taxon>Fungi</taxon>
        <taxon>Dikarya</taxon>
        <taxon>Basidiomycota</taxon>
        <taxon>Agaricomycotina</taxon>
        <taxon>Agaricomycetes</taxon>
        <taxon>Agaricomycetidae</taxon>
        <taxon>Agaricales</taxon>
        <taxon>Marasmiineae</taxon>
        <taxon>Physalacriaceae</taxon>
        <taxon>Armillaria</taxon>
    </lineage>
</organism>
<dbReference type="Proteomes" id="UP001175226">
    <property type="component" value="Unassembled WGS sequence"/>
</dbReference>
<evidence type="ECO:0000259" key="2">
    <source>
        <dbReference type="Pfam" id="PF06422"/>
    </source>
</evidence>
<evidence type="ECO:0000313" key="4">
    <source>
        <dbReference type="Proteomes" id="UP001175226"/>
    </source>
</evidence>
<evidence type="ECO:0000256" key="1">
    <source>
        <dbReference type="ARBA" id="ARBA00022448"/>
    </source>
</evidence>
<dbReference type="GO" id="GO:0005524">
    <property type="term" value="F:ATP binding"/>
    <property type="evidence" value="ECO:0007669"/>
    <property type="project" value="InterPro"/>
</dbReference>
<reference evidence="3" key="1">
    <citation type="submission" date="2023-06" db="EMBL/GenBank/DDBJ databases">
        <authorList>
            <consortium name="Lawrence Berkeley National Laboratory"/>
            <person name="Ahrendt S."/>
            <person name="Sahu N."/>
            <person name="Indic B."/>
            <person name="Wong-Bajracharya J."/>
            <person name="Merenyi Z."/>
            <person name="Ke H.-M."/>
            <person name="Monk M."/>
            <person name="Kocsube S."/>
            <person name="Drula E."/>
            <person name="Lipzen A."/>
            <person name="Balint B."/>
            <person name="Henrissat B."/>
            <person name="Andreopoulos B."/>
            <person name="Martin F.M."/>
            <person name="Harder C.B."/>
            <person name="Rigling D."/>
            <person name="Ford K.L."/>
            <person name="Foster G.D."/>
            <person name="Pangilinan J."/>
            <person name="Papanicolaou A."/>
            <person name="Barry K."/>
            <person name="LaButti K."/>
            <person name="Viragh M."/>
            <person name="Koriabine M."/>
            <person name="Yan M."/>
            <person name="Riley R."/>
            <person name="Champramary S."/>
            <person name="Plett K.L."/>
            <person name="Tsai I.J."/>
            <person name="Slot J."/>
            <person name="Sipos G."/>
            <person name="Plett J."/>
            <person name="Nagy L.G."/>
            <person name="Grigoriev I.V."/>
        </authorList>
    </citation>
    <scope>NUCLEOTIDE SEQUENCE</scope>
    <source>
        <strain evidence="3">FPL87.14</strain>
    </source>
</reference>
<keyword evidence="1" id="KW-0813">Transport</keyword>
<dbReference type="GO" id="GO:0042626">
    <property type="term" value="F:ATPase-coupled transmembrane transporter activity"/>
    <property type="evidence" value="ECO:0007669"/>
    <property type="project" value="InterPro"/>
</dbReference>
<name>A0AA39MG35_9AGAR</name>
<gene>
    <name evidence="3" type="ORF">EV421DRAFT_1848210</name>
</gene>
<protein>
    <recommendedName>
        <fullName evidence="2">CDR ABC transporter domain-containing protein</fullName>
    </recommendedName>
</protein>
<dbReference type="GO" id="GO:0016020">
    <property type="term" value="C:membrane"/>
    <property type="evidence" value="ECO:0007669"/>
    <property type="project" value="InterPro"/>
</dbReference>
<comment type="caution">
    <text evidence="3">The sequence shown here is derived from an EMBL/GenBank/DDBJ whole genome shotgun (WGS) entry which is preliminary data.</text>
</comment>